<dbReference type="InterPro" id="IPR000571">
    <property type="entry name" value="Znf_CCCH"/>
</dbReference>
<proteinExistence type="predicted"/>
<evidence type="ECO:0000313" key="11">
    <source>
        <dbReference type="Proteomes" id="UP001318040"/>
    </source>
</evidence>
<dbReference type="PROSITE" id="PS50102">
    <property type="entry name" value="RRM"/>
    <property type="match status" value="1"/>
</dbReference>
<evidence type="ECO:0000256" key="2">
    <source>
        <dbReference type="ARBA" id="ARBA00022737"/>
    </source>
</evidence>
<organism evidence="11 12">
    <name type="scientific">Petromyzon marinus</name>
    <name type="common">Sea lamprey</name>
    <dbReference type="NCBI Taxonomy" id="7757"/>
    <lineage>
        <taxon>Eukaryota</taxon>
        <taxon>Metazoa</taxon>
        <taxon>Chordata</taxon>
        <taxon>Craniata</taxon>
        <taxon>Vertebrata</taxon>
        <taxon>Cyclostomata</taxon>
        <taxon>Hyperoartia</taxon>
        <taxon>Petromyzontiformes</taxon>
        <taxon>Petromyzontidae</taxon>
        <taxon>Petromyzon</taxon>
    </lineage>
</organism>
<dbReference type="InterPro" id="IPR035979">
    <property type="entry name" value="RBD_domain_sf"/>
</dbReference>
<feature type="region of interest" description="Disordered" evidence="8">
    <location>
        <begin position="29"/>
        <end position="106"/>
    </location>
</feature>
<accession>A0AAJ7XAN3</accession>
<gene>
    <name evidence="12" type="primary">ZRSR2</name>
</gene>
<dbReference type="PRINTS" id="PR01848">
    <property type="entry name" value="U2AUXFACTOR"/>
</dbReference>
<evidence type="ECO:0000256" key="1">
    <source>
        <dbReference type="ARBA" id="ARBA00022723"/>
    </source>
</evidence>
<dbReference type="SMART" id="SM00356">
    <property type="entry name" value="ZnF_C3H1"/>
    <property type="match status" value="2"/>
</dbReference>
<dbReference type="PANTHER" id="PTHR12620">
    <property type="entry name" value="U2 SNRNP AUXILIARY FACTOR, SMALL SUBUNIT"/>
    <property type="match status" value="1"/>
</dbReference>
<feature type="compositionally biased region" description="Basic and acidic residues" evidence="8">
    <location>
        <begin position="670"/>
        <end position="686"/>
    </location>
</feature>
<keyword evidence="11" id="KW-1185">Reference proteome</keyword>
<evidence type="ECO:0000256" key="7">
    <source>
        <dbReference type="PROSITE-ProRule" id="PRU00723"/>
    </source>
</evidence>
<feature type="compositionally biased region" description="Basic and acidic residues" evidence="8">
    <location>
        <begin position="451"/>
        <end position="494"/>
    </location>
</feature>
<dbReference type="GO" id="GO:0008270">
    <property type="term" value="F:zinc ion binding"/>
    <property type="evidence" value="ECO:0007669"/>
    <property type="project" value="UniProtKB-KW"/>
</dbReference>
<dbReference type="GO" id="GO:0089701">
    <property type="term" value="C:U2AF complex"/>
    <property type="evidence" value="ECO:0007669"/>
    <property type="project" value="InterPro"/>
</dbReference>
<feature type="compositionally biased region" description="Basic and acidic residues" evidence="8">
    <location>
        <begin position="59"/>
        <end position="91"/>
    </location>
</feature>
<dbReference type="GeneID" id="116952468"/>
<feature type="compositionally biased region" description="Acidic residues" evidence="8">
    <location>
        <begin position="49"/>
        <end position="58"/>
    </location>
</feature>
<dbReference type="CTD" id="8233"/>
<evidence type="ECO:0000313" key="12">
    <source>
        <dbReference type="RefSeq" id="XP_032827734.1"/>
    </source>
</evidence>
<feature type="compositionally biased region" description="Basic and acidic residues" evidence="8">
    <location>
        <begin position="352"/>
        <end position="382"/>
    </location>
</feature>
<dbReference type="PROSITE" id="PS50103">
    <property type="entry name" value="ZF_C3H1"/>
    <property type="match status" value="2"/>
</dbReference>
<dbReference type="Proteomes" id="UP001318040">
    <property type="component" value="Chromosome 47"/>
</dbReference>
<feature type="domain" description="C3H1-type" evidence="10">
    <location>
        <begin position="176"/>
        <end position="204"/>
    </location>
</feature>
<dbReference type="CDD" id="cd12540">
    <property type="entry name" value="RRM_U2AFBPL"/>
    <property type="match status" value="1"/>
</dbReference>
<keyword evidence="2" id="KW-0677">Repeat</keyword>
<dbReference type="RefSeq" id="XP_032827734.1">
    <property type="nucleotide sequence ID" value="XM_032971843.1"/>
</dbReference>
<dbReference type="AlphaFoldDB" id="A0AAJ7XAN3"/>
<dbReference type="Pfam" id="PF00642">
    <property type="entry name" value="zf-CCCH"/>
    <property type="match status" value="1"/>
</dbReference>
<dbReference type="Gene3D" id="3.30.70.330">
    <property type="match status" value="1"/>
</dbReference>
<evidence type="ECO:0000259" key="9">
    <source>
        <dbReference type="PROSITE" id="PS50102"/>
    </source>
</evidence>
<evidence type="ECO:0000256" key="4">
    <source>
        <dbReference type="ARBA" id="ARBA00022833"/>
    </source>
</evidence>
<evidence type="ECO:0000256" key="5">
    <source>
        <dbReference type="ARBA" id="ARBA00022884"/>
    </source>
</evidence>
<dbReference type="InterPro" id="IPR012677">
    <property type="entry name" value="Nucleotide-bd_a/b_plait_sf"/>
</dbReference>
<dbReference type="KEGG" id="pmrn:116952468"/>
<feature type="region of interest" description="Disordered" evidence="8">
    <location>
        <begin position="120"/>
        <end position="176"/>
    </location>
</feature>
<dbReference type="GO" id="GO:0000398">
    <property type="term" value="P:mRNA splicing, via spliceosome"/>
    <property type="evidence" value="ECO:0007669"/>
    <property type="project" value="InterPro"/>
</dbReference>
<dbReference type="InterPro" id="IPR009145">
    <property type="entry name" value="U2AF_small"/>
</dbReference>
<feature type="compositionally biased region" description="Basic residues" evidence="8">
    <location>
        <begin position="538"/>
        <end position="548"/>
    </location>
</feature>
<keyword evidence="4 7" id="KW-0862">Zinc</keyword>
<dbReference type="GO" id="GO:1990904">
    <property type="term" value="C:ribonucleoprotein complex"/>
    <property type="evidence" value="ECO:0007669"/>
    <property type="project" value="UniProtKB-KW"/>
</dbReference>
<feature type="compositionally biased region" description="Low complexity" evidence="8">
    <location>
        <begin position="394"/>
        <end position="409"/>
    </location>
</feature>
<keyword evidence="12" id="KW-0687">Ribonucleoprotein</keyword>
<name>A0AAJ7XAN3_PETMA</name>
<feature type="domain" description="C3H1-type" evidence="10">
    <location>
        <begin position="316"/>
        <end position="343"/>
    </location>
</feature>
<sequence length="695" mass="80860">MTRTASMAADTGEVEAVVGRLSHKSYRALLKKEKRRRKRQDLARQRNEGEEEEEEELDEVQKAREEREERRIEAEGMRAHLEWQKRERQAQEEFQQQQARAEEERRRREEEERKIKEEWENQQAKEKEEKEKKEAERRTREEAIHKLLEDSDRQAKGRSTGEDWRNPDAPRDYGTERDRAHCPFFLKTGACRFGDRCSRLHVRPSRSATLLLRSMFAPFGLDQARCDDYDSDAGLELGDDDLRRQFRDFYRDALPELRRPGRVRQFKVSCNFEPHLRGNVYVQYETEEEAMQAFQMFNGRWYAGRQINCEFCPVSRWKSAICGLYDRRRCPKGKSCNFLHVFQNPGNEFWEADRDIEPRSPESHRGGTSSRRDRTPPSDRHDRQRRHRSRSAERGSSAAAASSSSSSLRRGGRTLPSAERTTRRDDGRSRWSERRSERSPAERRARSRSWGRSERSERTERSERSERTERSERSERSERTERSERMERSERSERSPSSGSKRRSPGTRRDGSSRHHGEKRDRRRSGSRESRKDDQTTKTKKKKAKKKRTKEEGEEEERREESRHKRRSEVPSGVEETSIGTETPQEPAKVDPPETVSDDGLLPGGSAPTTNGCGGNGSGNNGDEEHAVEEEEEAPLRLNCRDGVSGDDGAADVGVNRTSPEDATGCERSQVVEKARQEEDVSREVDDTVQWILES</sequence>
<dbReference type="SMART" id="SM00361">
    <property type="entry name" value="RRM_1"/>
    <property type="match status" value="1"/>
</dbReference>
<feature type="zinc finger region" description="C3H1-type" evidence="7">
    <location>
        <begin position="176"/>
        <end position="204"/>
    </location>
</feature>
<dbReference type="GO" id="GO:0003723">
    <property type="term" value="F:RNA binding"/>
    <property type="evidence" value="ECO:0007669"/>
    <property type="project" value="UniProtKB-UniRule"/>
</dbReference>
<dbReference type="SUPFAM" id="SSF54928">
    <property type="entry name" value="RNA-binding domain, RBD"/>
    <property type="match status" value="1"/>
</dbReference>
<keyword evidence="5 6" id="KW-0694">RNA-binding</keyword>
<keyword evidence="1 7" id="KW-0479">Metal-binding</keyword>
<feature type="compositionally biased region" description="Basic and acidic residues" evidence="8">
    <location>
        <begin position="420"/>
        <end position="444"/>
    </location>
</feature>
<dbReference type="InterPro" id="IPR000504">
    <property type="entry name" value="RRM_dom"/>
</dbReference>
<evidence type="ECO:0000259" key="10">
    <source>
        <dbReference type="PROSITE" id="PS50103"/>
    </source>
</evidence>
<evidence type="ECO:0000256" key="8">
    <source>
        <dbReference type="SAM" id="MobiDB-lite"/>
    </source>
</evidence>
<evidence type="ECO:0000256" key="6">
    <source>
        <dbReference type="PROSITE-ProRule" id="PRU00176"/>
    </source>
</evidence>
<feature type="zinc finger region" description="C3H1-type" evidence="7">
    <location>
        <begin position="316"/>
        <end position="343"/>
    </location>
</feature>
<evidence type="ECO:0000256" key="3">
    <source>
        <dbReference type="ARBA" id="ARBA00022771"/>
    </source>
</evidence>
<keyword evidence="3 7" id="KW-0863">Zinc-finger</keyword>
<protein>
    <submittedName>
        <fullName evidence="12">U2 small nuclear ribonucleoprotein auxiliary factor 35 kDa subunit-related protein 2</fullName>
    </submittedName>
</protein>
<feature type="compositionally biased region" description="Basic and acidic residues" evidence="8">
    <location>
        <begin position="507"/>
        <end position="537"/>
    </location>
</feature>
<feature type="domain" description="RRM" evidence="9">
    <location>
        <begin position="208"/>
        <end position="314"/>
    </location>
</feature>
<feature type="region of interest" description="Disordered" evidence="8">
    <location>
        <begin position="352"/>
        <end position="695"/>
    </location>
</feature>
<dbReference type="InterPro" id="IPR003954">
    <property type="entry name" value="RRM_euk-type"/>
</dbReference>
<reference evidence="12" key="1">
    <citation type="submission" date="2025-08" db="UniProtKB">
        <authorList>
            <consortium name="RefSeq"/>
        </authorList>
    </citation>
    <scope>IDENTIFICATION</scope>
    <source>
        <tissue evidence="12">Sperm</tissue>
    </source>
</reference>